<evidence type="ECO:0000313" key="2">
    <source>
        <dbReference type="EMBL" id="KAK5083427.1"/>
    </source>
</evidence>
<feature type="region of interest" description="Disordered" evidence="1">
    <location>
        <begin position="128"/>
        <end position="254"/>
    </location>
</feature>
<name>A0AAN7SXG4_9EURO</name>
<dbReference type="Proteomes" id="UP001309876">
    <property type="component" value="Unassembled WGS sequence"/>
</dbReference>
<evidence type="ECO:0000256" key="1">
    <source>
        <dbReference type="SAM" id="MobiDB-lite"/>
    </source>
</evidence>
<evidence type="ECO:0000313" key="3">
    <source>
        <dbReference type="Proteomes" id="UP001309876"/>
    </source>
</evidence>
<protein>
    <submittedName>
        <fullName evidence="2">Uncharacterized protein</fullName>
    </submittedName>
</protein>
<sequence>MQTQEMILNSLSKIVKKRSIATSISAVDDNESTLRLNENVQESVDSLKLDGDHYNLSFDQYKSFVTDKKKKVYKTRIAHAQRDADEFFDHLKTFVKGVSDEHPALTSIEALNSDLRLDIYASYGKDFKPAKPKSASADKQKKSSTQAVSQHDTAKTSASKGGRAKGTARKRTRVPGSSSEEGEIEVDAPAEKPLKKRLRQVSFTADTVTPSSQFGSSDYERQHVTRSSTRVNDYSTSNSDDPVRGEDVVASEES</sequence>
<reference evidence="2 3" key="1">
    <citation type="submission" date="2023-08" db="EMBL/GenBank/DDBJ databases">
        <title>Black Yeasts Isolated from many extreme environments.</title>
        <authorList>
            <person name="Coleine C."/>
            <person name="Stajich J.E."/>
            <person name="Selbmann L."/>
        </authorList>
    </citation>
    <scope>NUCLEOTIDE SEQUENCE [LARGE SCALE GENOMIC DNA]</scope>
    <source>
        <strain evidence="2 3">CCFEE 5910</strain>
    </source>
</reference>
<proteinExistence type="predicted"/>
<feature type="compositionally biased region" description="Polar residues" evidence="1">
    <location>
        <begin position="148"/>
        <end position="159"/>
    </location>
</feature>
<gene>
    <name evidence="2" type="ORF">LTR05_005929</name>
</gene>
<feature type="compositionally biased region" description="Polar residues" evidence="1">
    <location>
        <begin position="225"/>
        <end position="240"/>
    </location>
</feature>
<accession>A0AAN7SXG4</accession>
<organism evidence="2 3">
    <name type="scientific">Lithohypha guttulata</name>
    <dbReference type="NCBI Taxonomy" id="1690604"/>
    <lineage>
        <taxon>Eukaryota</taxon>
        <taxon>Fungi</taxon>
        <taxon>Dikarya</taxon>
        <taxon>Ascomycota</taxon>
        <taxon>Pezizomycotina</taxon>
        <taxon>Eurotiomycetes</taxon>
        <taxon>Chaetothyriomycetidae</taxon>
        <taxon>Chaetothyriales</taxon>
        <taxon>Trichomeriaceae</taxon>
        <taxon>Lithohypha</taxon>
    </lineage>
</organism>
<feature type="compositionally biased region" description="Basic residues" evidence="1">
    <location>
        <begin position="162"/>
        <end position="173"/>
    </location>
</feature>
<keyword evidence="3" id="KW-1185">Reference proteome</keyword>
<comment type="caution">
    <text evidence="2">The sequence shown here is derived from an EMBL/GenBank/DDBJ whole genome shotgun (WGS) entry which is preliminary data.</text>
</comment>
<dbReference type="EMBL" id="JAVRRJ010000006">
    <property type="protein sequence ID" value="KAK5083427.1"/>
    <property type="molecule type" value="Genomic_DNA"/>
</dbReference>
<dbReference type="AlphaFoldDB" id="A0AAN7SXG4"/>
<feature type="compositionally biased region" description="Polar residues" evidence="1">
    <location>
        <begin position="201"/>
        <end position="216"/>
    </location>
</feature>